<feature type="compositionally biased region" description="Polar residues" evidence="1">
    <location>
        <begin position="99"/>
        <end position="111"/>
    </location>
</feature>
<feature type="compositionally biased region" description="Polar residues" evidence="1">
    <location>
        <begin position="1"/>
        <end position="21"/>
    </location>
</feature>
<feature type="compositionally biased region" description="Basic and acidic residues" evidence="1">
    <location>
        <begin position="41"/>
        <end position="52"/>
    </location>
</feature>
<reference evidence="2 3" key="1">
    <citation type="submission" date="2023-01" db="EMBL/GenBank/DDBJ databases">
        <title>Analysis of 21 Apiospora genomes using comparative genomics revels a genus with tremendous synthesis potential of carbohydrate active enzymes and secondary metabolites.</title>
        <authorList>
            <person name="Sorensen T."/>
        </authorList>
    </citation>
    <scope>NUCLEOTIDE SEQUENCE [LARGE SCALE GENOMIC DNA]</scope>
    <source>
        <strain evidence="2 3">CBS 20057</strain>
    </source>
</reference>
<feature type="region of interest" description="Disordered" evidence="1">
    <location>
        <begin position="41"/>
        <end position="120"/>
    </location>
</feature>
<sequence>MDDIFRSTTNHRVCTHNNDTINDSKAKNEYTQKRCDELRTIRDERLGSEESKASGLSASSKKRKSAPSKKRKRATANRRSTSTEVARIATSREQVEGDSLSTRSDGWNHITTLRHHPSRN</sequence>
<name>A0ABR1RJ78_9PEZI</name>
<evidence type="ECO:0000256" key="1">
    <source>
        <dbReference type="SAM" id="MobiDB-lite"/>
    </source>
</evidence>
<dbReference type="Proteomes" id="UP001396898">
    <property type="component" value="Unassembled WGS sequence"/>
</dbReference>
<dbReference type="EMBL" id="JAQQWI010000013">
    <property type="protein sequence ID" value="KAK8013334.1"/>
    <property type="molecule type" value="Genomic_DNA"/>
</dbReference>
<organism evidence="2 3">
    <name type="scientific">Apiospora marii</name>
    <dbReference type="NCBI Taxonomy" id="335849"/>
    <lineage>
        <taxon>Eukaryota</taxon>
        <taxon>Fungi</taxon>
        <taxon>Dikarya</taxon>
        <taxon>Ascomycota</taxon>
        <taxon>Pezizomycotina</taxon>
        <taxon>Sordariomycetes</taxon>
        <taxon>Xylariomycetidae</taxon>
        <taxon>Amphisphaeriales</taxon>
        <taxon>Apiosporaceae</taxon>
        <taxon>Apiospora</taxon>
    </lineage>
</organism>
<gene>
    <name evidence="2" type="ORF">PG991_008927</name>
</gene>
<protein>
    <submittedName>
        <fullName evidence="2">Uncharacterized protein</fullName>
    </submittedName>
</protein>
<feature type="compositionally biased region" description="Basic residues" evidence="1">
    <location>
        <begin position="60"/>
        <end position="76"/>
    </location>
</feature>
<evidence type="ECO:0000313" key="2">
    <source>
        <dbReference type="EMBL" id="KAK8013334.1"/>
    </source>
</evidence>
<accession>A0ABR1RJ78</accession>
<feature type="region of interest" description="Disordered" evidence="1">
    <location>
        <begin position="1"/>
        <end position="25"/>
    </location>
</feature>
<proteinExistence type="predicted"/>
<comment type="caution">
    <text evidence="2">The sequence shown here is derived from an EMBL/GenBank/DDBJ whole genome shotgun (WGS) entry which is preliminary data.</text>
</comment>
<evidence type="ECO:0000313" key="3">
    <source>
        <dbReference type="Proteomes" id="UP001396898"/>
    </source>
</evidence>
<keyword evidence="3" id="KW-1185">Reference proteome</keyword>